<dbReference type="GO" id="GO:0032979">
    <property type="term" value="P:protein insertion into mitochondrial inner membrane from matrix"/>
    <property type="evidence" value="ECO:0007669"/>
    <property type="project" value="TreeGrafter"/>
</dbReference>
<evidence type="ECO:0000313" key="9">
    <source>
        <dbReference type="EMBL" id="WPB02488.1"/>
    </source>
</evidence>
<dbReference type="GO" id="GO:0033617">
    <property type="term" value="P:mitochondrial respiratory chain complex IV assembly"/>
    <property type="evidence" value="ECO:0007669"/>
    <property type="project" value="TreeGrafter"/>
</dbReference>
<dbReference type="GO" id="GO:0005743">
    <property type="term" value="C:mitochondrial inner membrane"/>
    <property type="evidence" value="ECO:0007669"/>
    <property type="project" value="TreeGrafter"/>
</dbReference>
<evidence type="ECO:0000256" key="3">
    <source>
        <dbReference type="ARBA" id="ARBA00022692"/>
    </source>
</evidence>
<accession>A0A2G5HMN8</accession>
<feature type="region of interest" description="Disordered" evidence="6">
    <location>
        <begin position="319"/>
        <end position="365"/>
    </location>
</feature>
<evidence type="ECO:0000256" key="4">
    <source>
        <dbReference type="ARBA" id="ARBA00022989"/>
    </source>
</evidence>
<evidence type="ECO:0000256" key="6">
    <source>
        <dbReference type="SAM" id="MobiDB-lite"/>
    </source>
</evidence>
<feature type="transmembrane region" description="Helical" evidence="7">
    <location>
        <begin position="406"/>
        <end position="430"/>
    </location>
</feature>
<reference evidence="8 10" key="1">
    <citation type="submission" date="2015-10" db="EMBL/GenBank/DDBJ databases">
        <title>The cercosporin biosynthetic gene cluster was horizontally transferred to several fungal lineages and shown to be expanded in Cercospora beticola based on microsynteny with recipient genomes.</title>
        <authorList>
            <person name="De Jonge R."/>
            <person name="Ebert M.K."/>
            <person name="Suttle J.C."/>
            <person name="Jurick Ii W.M."/>
            <person name="Secor G.A."/>
            <person name="Thomma B.P."/>
            <person name="Van De Peer Y."/>
            <person name="Bolton M.D."/>
        </authorList>
    </citation>
    <scope>NUCLEOTIDE SEQUENCE [LARGE SCALE GENOMIC DNA]</scope>
    <source>
        <strain evidence="8 10">09-40</strain>
    </source>
</reference>
<dbReference type="GO" id="GO:0032977">
    <property type="term" value="F:membrane insertase activity"/>
    <property type="evidence" value="ECO:0007669"/>
    <property type="project" value="InterPro"/>
</dbReference>
<name>A0A2G5HMN8_CERBT</name>
<dbReference type="Proteomes" id="UP001302367">
    <property type="component" value="Chromosome 4"/>
</dbReference>
<sequence>MASLLGSRVTRAQFLQLPPAIRASIFAHASPRRTFASTAPRQSTAVDIVTAVPSAILDSIHGLGLSWCYAIPVAAVLVRCSVGYFLGARPARKAAIIRSYLRPLIVNSALQRTNKDTYKAVLEAESRGEVVTKDHIRSRYRLQGWLNGILETQRIGKKFNAPLLRPSSFINFGLLIAFSETIRIKCGHKEGLLSMMLRPLEWLAADPKKGPPEPMLSYEEAMAQRMEQAQVAAEAQARMFAENHLPLDPKLTDPAYHFEMLGKVSKIYADNLDPTMIVEGFSWAQNLAMPDSTFILPTLLGFTILSNVFLRNGQSHTVAKPASRKVDTKEEETPTSVSSSPALDTTRSPTLQSTASAGDPEQELQRDLQTRQINAAFAAAEKLRAETKQRKELGTIFVNWTMKERFGLFMAGVFFFMGTTIPTGILLYLVPSVIMGQVHSRWLDMKYPVPTAVEPCRRPMRIKVRRPGL</sequence>
<keyword evidence="11" id="KW-1185">Reference proteome</keyword>
<keyword evidence="4 7" id="KW-1133">Transmembrane helix</keyword>
<dbReference type="OrthoDB" id="2148490at2759"/>
<protein>
    <recommendedName>
        <fullName evidence="12">Mitochondrial inner membrane protein COX18</fullName>
    </recommendedName>
</protein>
<reference evidence="9 11" key="2">
    <citation type="submission" date="2023-09" db="EMBL/GenBank/DDBJ databases">
        <title>Complete-Gapless Cercospora beticola genome.</title>
        <authorList>
            <person name="Wyatt N.A."/>
            <person name="Spanner R.E."/>
            <person name="Bolton M.D."/>
        </authorList>
    </citation>
    <scope>NUCLEOTIDE SEQUENCE [LARGE SCALE GENOMIC DNA]</scope>
    <source>
        <strain evidence="9">Cb09-40</strain>
    </source>
</reference>
<evidence type="ECO:0000313" key="8">
    <source>
        <dbReference type="EMBL" id="PIA93814.1"/>
    </source>
</evidence>
<dbReference type="Proteomes" id="UP000230605">
    <property type="component" value="Chromosome 4"/>
</dbReference>
<evidence type="ECO:0000256" key="7">
    <source>
        <dbReference type="SAM" id="Phobius"/>
    </source>
</evidence>
<organism evidence="8 10">
    <name type="scientific">Cercospora beticola</name>
    <name type="common">Sugarbeet leaf spot fungus</name>
    <dbReference type="NCBI Taxonomy" id="122368"/>
    <lineage>
        <taxon>Eukaryota</taxon>
        <taxon>Fungi</taxon>
        <taxon>Dikarya</taxon>
        <taxon>Ascomycota</taxon>
        <taxon>Pezizomycotina</taxon>
        <taxon>Dothideomycetes</taxon>
        <taxon>Dothideomycetidae</taxon>
        <taxon>Mycosphaerellales</taxon>
        <taxon>Mycosphaerellaceae</taxon>
        <taxon>Cercospora</taxon>
    </lineage>
</organism>
<dbReference type="AlphaFoldDB" id="A0A2G5HMN8"/>
<evidence type="ECO:0000313" key="10">
    <source>
        <dbReference type="Proteomes" id="UP000230605"/>
    </source>
</evidence>
<comment type="similarity">
    <text evidence="2">Belongs to the OXA1/ALB3/YidC family.</text>
</comment>
<evidence type="ECO:0000256" key="5">
    <source>
        <dbReference type="ARBA" id="ARBA00023136"/>
    </source>
</evidence>
<evidence type="ECO:0000256" key="2">
    <source>
        <dbReference type="ARBA" id="ARBA00009877"/>
    </source>
</evidence>
<dbReference type="EMBL" id="LKMD01000105">
    <property type="protein sequence ID" value="PIA93814.1"/>
    <property type="molecule type" value="Genomic_DNA"/>
</dbReference>
<dbReference type="PANTHER" id="PTHR12428">
    <property type="entry name" value="OXA1"/>
    <property type="match status" value="1"/>
</dbReference>
<dbReference type="EMBL" id="CP134187">
    <property type="protein sequence ID" value="WPB02488.1"/>
    <property type="molecule type" value="Genomic_DNA"/>
</dbReference>
<dbReference type="InterPro" id="IPR001708">
    <property type="entry name" value="YidC/ALB3/OXA1/COX18"/>
</dbReference>
<proteinExistence type="inferred from homology"/>
<evidence type="ECO:0000256" key="1">
    <source>
        <dbReference type="ARBA" id="ARBA00004141"/>
    </source>
</evidence>
<keyword evidence="5 7" id="KW-0472">Membrane</keyword>
<dbReference type="PANTHER" id="PTHR12428:SF65">
    <property type="entry name" value="CYTOCHROME C OXIDASE ASSEMBLY PROTEIN COX18, MITOCHONDRIAL"/>
    <property type="match status" value="1"/>
</dbReference>
<keyword evidence="3 7" id="KW-0812">Transmembrane</keyword>
<comment type="subcellular location">
    <subcellularLocation>
        <location evidence="1">Membrane</location>
        <topology evidence="1">Multi-pass membrane protein</topology>
    </subcellularLocation>
</comment>
<gene>
    <name evidence="8" type="ORF">CB0940_05177</name>
    <name evidence="9" type="ORF">RHO25_007124</name>
</gene>
<feature type="compositionally biased region" description="Polar residues" evidence="6">
    <location>
        <begin position="342"/>
        <end position="356"/>
    </location>
</feature>
<evidence type="ECO:0008006" key="12">
    <source>
        <dbReference type="Google" id="ProtNLM"/>
    </source>
</evidence>
<evidence type="ECO:0000313" key="11">
    <source>
        <dbReference type="Proteomes" id="UP001302367"/>
    </source>
</evidence>